<dbReference type="Gene3D" id="3.50.50.60">
    <property type="entry name" value="FAD/NAD(P)-binding domain"/>
    <property type="match status" value="1"/>
</dbReference>
<dbReference type="AlphaFoldDB" id="A0A820MMF4"/>
<accession>A0A820MMF4</accession>
<proteinExistence type="inferred from homology"/>
<sequence length="135" mass="15952">MCHTSEWDKTIDFKNKRVAVIGTGASAIQVVPEIQQMNVSQLFVFNEHHHGLFLELIDVSLYWSREALILSFAYRWPIRYVNEELVRNNLNREIKDIELRKKVIPTWDFGCKRVLISSDWYSTLQKSNVKLITNR</sequence>
<feature type="non-terminal residue" evidence="2">
    <location>
        <position position="1"/>
    </location>
</feature>
<protein>
    <submittedName>
        <fullName evidence="2">Uncharacterized protein</fullName>
    </submittedName>
</protein>
<dbReference type="SUPFAM" id="SSF51905">
    <property type="entry name" value="FAD/NAD(P)-binding domain"/>
    <property type="match status" value="1"/>
</dbReference>
<dbReference type="PANTHER" id="PTHR42877">
    <property type="entry name" value="L-ORNITHINE N(5)-MONOOXYGENASE-RELATED"/>
    <property type="match status" value="1"/>
</dbReference>
<comment type="similarity">
    <text evidence="1">Belongs to the FAD-binding monooxygenase family.</text>
</comment>
<evidence type="ECO:0000256" key="1">
    <source>
        <dbReference type="ARBA" id="ARBA00010139"/>
    </source>
</evidence>
<dbReference type="InterPro" id="IPR036188">
    <property type="entry name" value="FAD/NAD-bd_sf"/>
</dbReference>
<dbReference type="InterPro" id="IPR051209">
    <property type="entry name" value="FAD-bind_Monooxygenase_sf"/>
</dbReference>
<feature type="non-terminal residue" evidence="2">
    <location>
        <position position="135"/>
    </location>
</feature>
<reference evidence="2" key="1">
    <citation type="submission" date="2021-02" db="EMBL/GenBank/DDBJ databases">
        <authorList>
            <person name="Nowell W R."/>
        </authorList>
    </citation>
    <scope>NUCLEOTIDE SEQUENCE</scope>
</reference>
<comment type="caution">
    <text evidence="2">The sequence shown here is derived from an EMBL/GenBank/DDBJ whole genome shotgun (WGS) entry which is preliminary data.</text>
</comment>
<gene>
    <name evidence="2" type="ORF">FNK824_LOCUS43118</name>
</gene>
<dbReference type="Proteomes" id="UP000663874">
    <property type="component" value="Unassembled WGS sequence"/>
</dbReference>
<dbReference type="EMBL" id="CAJOBE010056923">
    <property type="protein sequence ID" value="CAF4374805.1"/>
    <property type="molecule type" value="Genomic_DNA"/>
</dbReference>
<name>A0A820MMF4_9BILA</name>
<evidence type="ECO:0000313" key="2">
    <source>
        <dbReference type="EMBL" id="CAF4374805.1"/>
    </source>
</evidence>
<organism evidence="2 3">
    <name type="scientific">Rotaria sordida</name>
    <dbReference type="NCBI Taxonomy" id="392033"/>
    <lineage>
        <taxon>Eukaryota</taxon>
        <taxon>Metazoa</taxon>
        <taxon>Spiralia</taxon>
        <taxon>Gnathifera</taxon>
        <taxon>Rotifera</taxon>
        <taxon>Eurotatoria</taxon>
        <taxon>Bdelloidea</taxon>
        <taxon>Philodinida</taxon>
        <taxon>Philodinidae</taxon>
        <taxon>Rotaria</taxon>
    </lineage>
</organism>
<evidence type="ECO:0000313" key="3">
    <source>
        <dbReference type="Proteomes" id="UP000663874"/>
    </source>
</evidence>
<dbReference type="PANTHER" id="PTHR42877:SF4">
    <property type="entry name" value="FAD_NAD(P)-BINDING DOMAIN-CONTAINING PROTEIN-RELATED"/>
    <property type="match status" value="1"/>
</dbReference>